<evidence type="ECO:0000256" key="2">
    <source>
        <dbReference type="ARBA" id="ARBA00023125"/>
    </source>
</evidence>
<name>A0A653DTH3_CALMS</name>
<dbReference type="PANTHER" id="PTHR45664">
    <property type="entry name" value="PROTEIN ZERKNUELLT 1-RELATED"/>
    <property type="match status" value="1"/>
</dbReference>
<protein>
    <recommendedName>
        <fullName evidence="8">Homeobox domain-containing protein</fullName>
    </recommendedName>
</protein>
<dbReference type="GO" id="GO:0000978">
    <property type="term" value="F:RNA polymerase II cis-regulatory region sequence-specific DNA binding"/>
    <property type="evidence" value="ECO:0007669"/>
    <property type="project" value="TreeGrafter"/>
</dbReference>
<dbReference type="CDD" id="cd00086">
    <property type="entry name" value="homeodomain"/>
    <property type="match status" value="1"/>
</dbReference>
<dbReference type="PANTHER" id="PTHR45664:SF12">
    <property type="entry name" value="PANCREAS_DUODENUM HOMEOBOX PROTEIN 1"/>
    <property type="match status" value="1"/>
</dbReference>
<evidence type="ECO:0000256" key="6">
    <source>
        <dbReference type="RuleBase" id="RU000682"/>
    </source>
</evidence>
<dbReference type="EMBL" id="CAACVG010014548">
    <property type="protein sequence ID" value="VEN63342.1"/>
    <property type="molecule type" value="Genomic_DNA"/>
</dbReference>
<dbReference type="OrthoDB" id="6159439at2759"/>
<dbReference type="PROSITE" id="PS50071">
    <property type="entry name" value="HOMEOBOX_2"/>
    <property type="match status" value="1"/>
</dbReference>
<dbReference type="Pfam" id="PF00046">
    <property type="entry name" value="Homeodomain"/>
    <property type="match status" value="1"/>
</dbReference>
<dbReference type="SUPFAM" id="SSF46689">
    <property type="entry name" value="Homeodomain-like"/>
    <property type="match status" value="1"/>
</dbReference>
<dbReference type="SMART" id="SM00389">
    <property type="entry name" value="HOX"/>
    <property type="match status" value="1"/>
</dbReference>
<dbReference type="GO" id="GO:0045944">
    <property type="term" value="P:positive regulation of transcription by RNA polymerase II"/>
    <property type="evidence" value="ECO:0007669"/>
    <property type="project" value="UniProtKB-ARBA"/>
</dbReference>
<evidence type="ECO:0000313" key="9">
    <source>
        <dbReference type="EMBL" id="VEN63342.1"/>
    </source>
</evidence>
<reference evidence="9 10" key="1">
    <citation type="submission" date="2019-01" db="EMBL/GenBank/DDBJ databases">
        <authorList>
            <person name="Sayadi A."/>
        </authorList>
    </citation>
    <scope>NUCLEOTIDE SEQUENCE [LARGE SCALE GENOMIC DNA]</scope>
</reference>
<keyword evidence="4 5" id="KW-0539">Nucleus</keyword>
<evidence type="ECO:0000256" key="4">
    <source>
        <dbReference type="ARBA" id="ARBA00023242"/>
    </source>
</evidence>
<dbReference type="PRINTS" id="PR00024">
    <property type="entry name" value="HOMEOBOX"/>
</dbReference>
<feature type="domain" description="Homeobox" evidence="8">
    <location>
        <begin position="19"/>
        <end position="79"/>
    </location>
</feature>
<feature type="DNA-binding region" description="Homeobox" evidence="5">
    <location>
        <begin position="21"/>
        <end position="80"/>
    </location>
</feature>
<feature type="non-terminal residue" evidence="9">
    <location>
        <position position="1"/>
    </location>
</feature>
<dbReference type="Proteomes" id="UP000410492">
    <property type="component" value="Unassembled WGS sequence"/>
</dbReference>
<dbReference type="InterPro" id="IPR001356">
    <property type="entry name" value="HD"/>
</dbReference>
<dbReference type="PROSITE" id="PS00027">
    <property type="entry name" value="HOMEOBOX_1"/>
    <property type="match status" value="1"/>
</dbReference>
<keyword evidence="2 5" id="KW-0238">DNA-binding</keyword>
<feature type="region of interest" description="Disordered" evidence="7">
    <location>
        <begin position="71"/>
        <end position="113"/>
    </location>
</feature>
<dbReference type="InterPro" id="IPR009057">
    <property type="entry name" value="Homeodomain-like_sf"/>
</dbReference>
<organism evidence="9 10">
    <name type="scientific">Callosobruchus maculatus</name>
    <name type="common">Southern cowpea weevil</name>
    <name type="synonym">Pulse bruchid</name>
    <dbReference type="NCBI Taxonomy" id="64391"/>
    <lineage>
        <taxon>Eukaryota</taxon>
        <taxon>Metazoa</taxon>
        <taxon>Ecdysozoa</taxon>
        <taxon>Arthropoda</taxon>
        <taxon>Hexapoda</taxon>
        <taxon>Insecta</taxon>
        <taxon>Pterygota</taxon>
        <taxon>Neoptera</taxon>
        <taxon>Endopterygota</taxon>
        <taxon>Coleoptera</taxon>
        <taxon>Polyphaga</taxon>
        <taxon>Cucujiformia</taxon>
        <taxon>Chrysomeloidea</taxon>
        <taxon>Chrysomelidae</taxon>
        <taxon>Bruchinae</taxon>
        <taxon>Bruchini</taxon>
        <taxon>Callosobruchus</taxon>
    </lineage>
</organism>
<dbReference type="InterPro" id="IPR020479">
    <property type="entry name" value="HD_metazoa"/>
</dbReference>
<evidence type="ECO:0000256" key="7">
    <source>
        <dbReference type="SAM" id="MobiDB-lite"/>
    </source>
</evidence>
<comment type="subcellular location">
    <subcellularLocation>
        <location evidence="1 5 6">Nucleus</location>
    </subcellularLocation>
</comment>
<feature type="compositionally biased region" description="Low complexity" evidence="7">
    <location>
        <begin position="84"/>
        <end position="108"/>
    </location>
</feature>
<proteinExistence type="predicted"/>
<dbReference type="AlphaFoldDB" id="A0A653DTH3"/>
<keyword evidence="3 5" id="KW-0371">Homeobox</keyword>
<keyword evidence="10" id="KW-1185">Reference proteome</keyword>
<dbReference type="InterPro" id="IPR017970">
    <property type="entry name" value="Homeobox_CS"/>
</dbReference>
<dbReference type="GO" id="GO:0048513">
    <property type="term" value="P:animal organ development"/>
    <property type="evidence" value="ECO:0007669"/>
    <property type="project" value="UniProtKB-ARBA"/>
</dbReference>
<dbReference type="FunFam" id="1.10.10.60:FF:000176">
    <property type="entry name" value="pancreas/duodenum homeobox protein 1"/>
    <property type="match status" value="1"/>
</dbReference>
<dbReference type="GO" id="GO:0000981">
    <property type="term" value="F:DNA-binding transcription factor activity, RNA polymerase II-specific"/>
    <property type="evidence" value="ECO:0007669"/>
    <property type="project" value="InterPro"/>
</dbReference>
<evidence type="ECO:0000313" key="10">
    <source>
        <dbReference type="Proteomes" id="UP000410492"/>
    </source>
</evidence>
<dbReference type="GO" id="GO:0005634">
    <property type="term" value="C:nucleus"/>
    <property type="evidence" value="ECO:0007669"/>
    <property type="project" value="UniProtKB-SubCell"/>
</dbReference>
<sequence length="245" mass="28344">KSTSPAPSSPKLNSNTPNSNTKRARTAYTSSQLVELEKEFHYNKYLCRPRRIQMAQSLNLTERQIKIWFQNRRMKHKKEQKNKSSSPGLDSRSSPTSSFASSTPSPTSKPRVQAARLENHLVTERQMSHNQCVAQATPKNQWEGNVLYPNQCLYQDVPLDPAYHQYMPQYHPVNYYPVTYEQHVEEKPLYQPYLNIKKEELPRLNSTTTEAPNEEYLLTPKSDYAIGWDNQYMCNVGPTDNLTSL</sequence>
<evidence type="ECO:0000256" key="3">
    <source>
        <dbReference type="ARBA" id="ARBA00023155"/>
    </source>
</evidence>
<evidence type="ECO:0000256" key="1">
    <source>
        <dbReference type="ARBA" id="ARBA00004123"/>
    </source>
</evidence>
<accession>A0A653DTH3</accession>
<feature type="region of interest" description="Disordered" evidence="7">
    <location>
        <begin position="1"/>
        <end position="27"/>
    </location>
</feature>
<dbReference type="Gene3D" id="1.10.10.60">
    <property type="entry name" value="Homeodomain-like"/>
    <property type="match status" value="1"/>
</dbReference>
<evidence type="ECO:0000259" key="8">
    <source>
        <dbReference type="PROSITE" id="PS50071"/>
    </source>
</evidence>
<gene>
    <name evidence="9" type="ORF">CALMAC_LOCUS20190</name>
</gene>
<evidence type="ECO:0000256" key="5">
    <source>
        <dbReference type="PROSITE-ProRule" id="PRU00108"/>
    </source>
</evidence>